<accession>A0A326TXL4</accession>
<organism evidence="1 2">
    <name type="scientific">Thermosporothrix hazakensis</name>
    <dbReference type="NCBI Taxonomy" id="644383"/>
    <lineage>
        <taxon>Bacteria</taxon>
        <taxon>Bacillati</taxon>
        <taxon>Chloroflexota</taxon>
        <taxon>Ktedonobacteria</taxon>
        <taxon>Ktedonobacterales</taxon>
        <taxon>Thermosporotrichaceae</taxon>
        <taxon>Thermosporothrix</taxon>
    </lineage>
</organism>
<proteinExistence type="predicted"/>
<keyword evidence="2" id="KW-1185">Reference proteome</keyword>
<name>A0A326TXL4_THEHA</name>
<gene>
    <name evidence="1" type="ORF">EI42_05680</name>
</gene>
<dbReference type="RefSeq" id="WP_111325921.1">
    <property type="nucleotide sequence ID" value="NZ_BIFX01000002.1"/>
</dbReference>
<reference evidence="1 2" key="1">
    <citation type="submission" date="2018-06" db="EMBL/GenBank/DDBJ databases">
        <title>Genomic Encyclopedia of Archaeal and Bacterial Type Strains, Phase II (KMG-II): from individual species to whole genera.</title>
        <authorList>
            <person name="Goeker M."/>
        </authorList>
    </citation>
    <scope>NUCLEOTIDE SEQUENCE [LARGE SCALE GENOMIC DNA]</scope>
    <source>
        <strain evidence="1 2">ATCC BAA-1881</strain>
    </source>
</reference>
<dbReference type="EMBL" id="QKUF01000036">
    <property type="protein sequence ID" value="PZW21144.1"/>
    <property type="molecule type" value="Genomic_DNA"/>
</dbReference>
<evidence type="ECO:0000313" key="1">
    <source>
        <dbReference type="EMBL" id="PZW21144.1"/>
    </source>
</evidence>
<dbReference type="AlphaFoldDB" id="A0A326TXL4"/>
<dbReference type="Proteomes" id="UP000248806">
    <property type="component" value="Unassembled WGS sequence"/>
</dbReference>
<protein>
    <submittedName>
        <fullName evidence="1">Uncharacterized protein</fullName>
    </submittedName>
</protein>
<sequence length="81" mass="9329">MQQKRQPRIVEKQYVVVLSSTELTTALVAAQRQMTELVARHPELLSEPEQLQLYGLFQFTMKVEQVIEQERHQGMQCEGGG</sequence>
<evidence type="ECO:0000313" key="2">
    <source>
        <dbReference type="Proteomes" id="UP000248806"/>
    </source>
</evidence>
<comment type="caution">
    <text evidence="1">The sequence shown here is derived from an EMBL/GenBank/DDBJ whole genome shotgun (WGS) entry which is preliminary data.</text>
</comment>